<protein>
    <submittedName>
        <fullName evidence="2">Uncharacterized protein</fullName>
    </submittedName>
</protein>
<evidence type="ECO:0000256" key="1">
    <source>
        <dbReference type="SAM" id="Phobius"/>
    </source>
</evidence>
<keyword evidence="1" id="KW-0472">Membrane</keyword>
<evidence type="ECO:0000313" key="3">
    <source>
        <dbReference type="Proteomes" id="UP000483820"/>
    </source>
</evidence>
<dbReference type="CTD" id="78778042"/>
<keyword evidence="1" id="KW-1133">Transmembrane helix</keyword>
<reference evidence="2 3" key="1">
    <citation type="submission" date="2019-12" db="EMBL/GenBank/DDBJ databases">
        <title>Chromosome-level assembly of the Caenorhabditis remanei genome.</title>
        <authorList>
            <person name="Teterina A.A."/>
            <person name="Willis J.H."/>
            <person name="Phillips P.C."/>
        </authorList>
    </citation>
    <scope>NUCLEOTIDE SEQUENCE [LARGE SCALE GENOMIC DNA]</scope>
    <source>
        <strain evidence="2 3">PX506</strain>
        <tissue evidence="2">Whole organism</tissue>
    </source>
</reference>
<organism evidence="2 3">
    <name type="scientific">Caenorhabditis remanei</name>
    <name type="common">Caenorhabditis vulgaris</name>
    <dbReference type="NCBI Taxonomy" id="31234"/>
    <lineage>
        <taxon>Eukaryota</taxon>
        <taxon>Metazoa</taxon>
        <taxon>Ecdysozoa</taxon>
        <taxon>Nematoda</taxon>
        <taxon>Chromadorea</taxon>
        <taxon>Rhabditida</taxon>
        <taxon>Rhabditina</taxon>
        <taxon>Rhabditomorpha</taxon>
        <taxon>Rhabditoidea</taxon>
        <taxon>Rhabditidae</taxon>
        <taxon>Peloderinae</taxon>
        <taxon>Caenorhabditis</taxon>
    </lineage>
</organism>
<name>A0A6A5G3U4_CAERE</name>
<evidence type="ECO:0000313" key="2">
    <source>
        <dbReference type="EMBL" id="KAF1749668.1"/>
    </source>
</evidence>
<dbReference type="EMBL" id="WUAV01000006">
    <property type="protein sequence ID" value="KAF1749668.1"/>
    <property type="molecule type" value="Genomic_DNA"/>
</dbReference>
<sequence length="93" mass="11031">MSITTSIFFGLSIALLMIISLHLFRCLVGRYLHGRRQGFHANRRNSNEIRADDDHDAQYENEVINLHQFLLEASDFPQDDTRREWLSRRSNRQ</sequence>
<feature type="transmembrane region" description="Helical" evidence="1">
    <location>
        <begin position="6"/>
        <end position="28"/>
    </location>
</feature>
<proteinExistence type="predicted"/>
<dbReference type="KEGG" id="crq:GCK72_026136"/>
<comment type="caution">
    <text evidence="2">The sequence shown here is derived from an EMBL/GenBank/DDBJ whole genome shotgun (WGS) entry which is preliminary data.</text>
</comment>
<dbReference type="AlphaFoldDB" id="A0A6A5G3U4"/>
<accession>A0A6A5G3U4</accession>
<gene>
    <name evidence="2" type="ORF">GCK72_026136</name>
</gene>
<dbReference type="Proteomes" id="UP000483820">
    <property type="component" value="Chromosome X"/>
</dbReference>
<keyword evidence="1" id="KW-0812">Transmembrane</keyword>
<dbReference type="GeneID" id="78778042"/>
<dbReference type="RefSeq" id="XP_053580249.1">
    <property type="nucleotide sequence ID" value="XM_053736683.1"/>
</dbReference>